<evidence type="ECO:0000313" key="2">
    <source>
        <dbReference type="EMBL" id="GAA5051618.1"/>
    </source>
</evidence>
<reference evidence="3" key="1">
    <citation type="journal article" date="2019" name="Int. J. Syst. Evol. Microbiol.">
        <title>The Global Catalogue of Microorganisms (GCM) 10K type strain sequencing project: providing services to taxonomists for standard genome sequencing and annotation.</title>
        <authorList>
            <consortium name="The Broad Institute Genomics Platform"/>
            <consortium name="The Broad Institute Genome Sequencing Center for Infectious Disease"/>
            <person name="Wu L."/>
            <person name="Ma J."/>
        </authorList>
    </citation>
    <scope>NUCLEOTIDE SEQUENCE [LARGE SCALE GENOMIC DNA]</scope>
    <source>
        <strain evidence="3">JCM 18410</strain>
    </source>
</reference>
<dbReference type="RefSeq" id="WP_176146958.1">
    <property type="nucleotide sequence ID" value="NZ_BAABKC010000027.1"/>
</dbReference>
<dbReference type="Proteomes" id="UP001500124">
    <property type="component" value="Unassembled WGS sequence"/>
</dbReference>
<keyword evidence="1" id="KW-0732">Signal</keyword>
<feature type="chain" id="PRO_5045668963" description="Secreted protein" evidence="1">
    <location>
        <begin position="33"/>
        <end position="137"/>
    </location>
</feature>
<evidence type="ECO:0000313" key="3">
    <source>
        <dbReference type="Proteomes" id="UP001500124"/>
    </source>
</evidence>
<organism evidence="2 3">
    <name type="scientific">Streptomyces similanensis</name>
    <dbReference type="NCBI Taxonomy" id="1274988"/>
    <lineage>
        <taxon>Bacteria</taxon>
        <taxon>Bacillati</taxon>
        <taxon>Actinomycetota</taxon>
        <taxon>Actinomycetes</taxon>
        <taxon>Kitasatosporales</taxon>
        <taxon>Streptomycetaceae</taxon>
        <taxon>Streptomyces</taxon>
    </lineage>
</organism>
<accession>A0ABP9K813</accession>
<proteinExistence type="predicted"/>
<comment type="caution">
    <text evidence="2">The sequence shown here is derived from an EMBL/GenBank/DDBJ whole genome shotgun (WGS) entry which is preliminary data.</text>
</comment>
<protein>
    <recommendedName>
        <fullName evidence="4">Secreted protein</fullName>
    </recommendedName>
</protein>
<dbReference type="InterPro" id="IPR006311">
    <property type="entry name" value="TAT_signal"/>
</dbReference>
<keyword evidence="3" id="KW-1185">Reference proteome</keyword>
<feature type="signal peptide" evidence="1">
    <location>
        <begin position="1"/>
        <end position="32"/>
    </location>
</feature>
<gene>
    <name evidence="2" type="ORF">GCM10023336_20530</name>
</gene>
<evidence type="ECO:0000256" key="1">
    <source>
        <dbReference type="SAM" id="SignalP"/>
    </source>
</evidence>
<sequence length="137" mass="14525">MNTRCGRTALRGTAVGTAAAAAIGLAAAGAWAKSDLSFTAGPHTVRLGSSVRLAGHGADDNSTFNRFCVQQRSGKGKWATLRCSAGEYNGGGSLKFSVRPAHRGQWQFRGVLTEASSRTSRHTWIHQVSPTVTVRVR</sequence>
<evidence type="ECO:0008006" key="4">
    <source>
        <dbReference type="Google" id="ProtNLM"/>
    </source>
</evidence>
<dbReference type="EMBL" id="BAABKC010000027">
    <property type="protein sequence ID" value="GAA5051618.1"/>
    <property type="molecule type" value="Genomic_DNA"/>
</dbReference>
<dbReference type="PROSITE" id="PS51318">
    <property type="entry name" value="TAT"/>
    <property type="match status" value="1"/>
</dbReference>
<name>A0ABP9K813_9ACTN</name>